<dbReference type="OrthoDB" id="5418695at2759"/>
<proteinExistence type="predicted"/>
<evidence type="ECO:0000313" key="2">
    <source>
        <dbReference type="EMBL" id="KAF2134391.1"/>
    </source>
</evidence>
<name>A0A6A6AV24_9PLEO</name>
<sequence>MRVGGPPDTRVQFYSNRIANPRTYHFLLARIPRTINPISKFYIQHPGSREMDSRHVHFDLIPRGRTQYTRHDEEYTYQSSREGVCEDTPSHLLTRHSHSRVSPLLLPVSDSHSSQPTIYIVTFSNVQTPTLQALNHLLTDHLPHRDPPIPHLYTIDASNMTPPPSQICAAYSGLSPVVQEYVMQDARAREAVRRAVKELLAFGERKRGGRGRNEVALSVCCVAGTHRSVSIAERIAREVNTEVRRLGGGDGVRVVARHVHRVRGKRDPF</sequence>
<dbReference type="Pfam" id="PF22740">
    <property type="entry name" value="PapZ_C"/>
    <property type="match status" value="1"/>
</dbReference>
<dbReference type="RefSeq" id="XP_033528778.1">
    <property type="nucleotide sequence ID" value="XM_033669910.1"/>
</dbReference>
<keyword evidence="3" id="KW-1185">Reference proteome</keyword>
<gene>
    <name evidence="2" type="ORF">P153DRAFT_380202</name>
</gene>
<protein>
    <recommendedName>
        <fullName evidence="1">RapZ C-terminal domain-containing protein</fullName>
    </recommendedName>
</protein>
<accession>A0A6A6AV24</accession>
<organism evidence="2 3">
    <name type="scientific">Dothidotthia symphoricarpi CBS 119687</name>
    <dbReference type="NCBI Taxonomy" id="1392245"/>
    <lineage>
        <taxon>Eukaryota</taxon>
        <taxon>Fungi</taxon>
        <taxon>Dikarya</taxon>
        <taxon>Ascomycota</taxon>
        <taxon>Pezizomycotina</taxon>
        <taxon>Dothideomycetes</taxon>
        <taxon>Pleosporomycetidae</taxon>
        <taxon>Pleosporales</taxon>
        <taxon>Dothidotthiaceae</taxon>
        <taxon>Dothidotthia</taxon>
    </lineage>
</organism>
<evidence type="ECO:0000259" key="1">
    <source>
        <dbReference type="Pfam" id="PF22740"/>
    </source>
</evidence>
<dbReference type="AlphaFoldDB" id="A0A6A6AV24"/>
<dbReference type="Proteomes" id="UP000799771">
    <property type="component" value="Unassembled WGS sequence"/>
</dbReference>
<dbReference type="InterPro" id="IPR053931">
    <property type="entry name" value="RapZ_C"/>
</dbReference>
<dbReference type="GeneID" id="54410342"/>
<evidence type="ECO:0000313" key="3">
    <source>
        <dbReference type="Proteomes" id="UP000799771"/>
    </source>
</evidence>
<reference evidence="2" key="1">
    <citation type="journal article" date="2020" name="Stud. Mycol.">
        <title>101 Dothideomycetes genomes: a test case for predicting lifestyles and emergence of pathogens.</title>
        <authorList>
            <person name="Haridas S."/>
            <person name="Albert R."/>
            <person name="Binder M."/>
            <person name="Bloem J."/>
            <person name="Labutti K."/>
            <person name="Salamov A."/>
            <person name="Andreopoulos B."/>
            <person name="Baker S."/>
            <person name="Barry K."/>
            <person name="Bills G."/>
            <person name="Bluhm B."/>
            <person name="Cannon C."/>
            <person name="Castanera R."/>
            <person name="Culley D."/>
            <person name="Daum C."/>
            <person name="Ezra D."/>
            <person name="Gonzalez J."/>
            <person name="Henrissat B."/>
            <person name="Kuo A."/>
            <person name="Liang C."/>
            <person name="Lipzen A."/>
            <person name="Lutzoni F."/>
            <person name="Magnuson J."/>
            <person name="Mondo S."/>
            <person name="Nolan M."/>
            <person name="Ohm R."/>
            <person name="Pangilinan J."/>
            <person name="Park H.-J."/>
            <person name="Ramirez L."/>
            <person name="Alfaro M."/>
            <person name="Sun H."/>
            <person name="Tritt A."/>
            <person name="Yoshinaga Y."/>
            <person name="Zwiers L.-H."/>
            <person name="Turgeon B."/>
            <person name="Goodwin S."/>
            <person name="Spatafora J."/>
            <person name="Crous P."/>
            <person name="Grigoriev I."/>
        </authorList>
    </citation>
    <scope>NUCLEOTIDE SEQUENCE</scope>
    <source>
        <strain evidence="2">CBS 119687</strain>
    </source>
</reference>
<dbReference type="EMBL" id="ML977497">
    <property type="protein sequence ID" value="KAF2134391.1"/>
    <property type="molecule type" value="Genomic_DNA"/>
</dbReference>
<feature type="domain" description="RapZ C-terminal" evidence="1">
    <location>
        <begin position="154"/>
        <end position="242"/>
    </location>
</feature>